<evidence type="ECO:0000256" key="1">
    <source>
        <dbReference type="ARBA" id="ARBA00038158"/>
    </source>
</evidence>
<dbReference type="RefSeq" id="XP_045269151.1">
    <property type="nucleotide sequence ID" value="XM_045402533.1"/>
</dbReference>
<dbReference type="EMBL" id="WVTB01000013">
    <property type="protein sequence ID" value="KAF3809992.1"/>
    <property type="molecule type" value="Genomic_DNA"/>
</dbReference>
<dbReference type="Pfam" id="PF13489">
    <property type="entry name" value="Methyltransf_23"/>
    <property type="match status" value="1"/>
</dbReference>
<comment type="similarity">
    <text evidence="1">Belongs to the methyltransferase superfamily. LaeA methyltransferase family.</text>
</comment>
<dbReference type="Gene3D" id="3.40.50.150">
    <property type="entry name" value="Vaccinia Virus protein VP39"/>
    <property type="match status" value="1"/>
</dbReference>
<name>A0A8H4CU23_COLGL</name>
<dbReference type="AlphaFoldDB" id="A0A8H4CU23"/>
<reference evidence="3" key="1">
    <citation type="journal article" date="2020" name="Phytopathology">
        <title>Genome sequence and comparative analysis of Colletotrichum gloeosporioides isolated from Liriodendron leaves.</title>
        <authorList>
            <person name="Fu F.F."/>
            <person name="Hao Z."/>
            <person name="Wang P."/>
            <person name="Lu Y."/>
            <person name="Xue L.J."/>
            <person name="Wei G."/>
            <person name="Tian Y."/>
            <person name="Baishi H."/>
            <person name="Xu H."/>
            <person name="Shi J."/>
            <person name="Cheng T."/>
            <person name="Wang G."/>
            <person name="Yi Y."/>
            <person name="Chen J."/>
        </authorList>
    </citation>
    <scope>NUCLEOTIDE SEQUENCE</scope>
    <source>
        <strain evidence="3">Lc1</strain>
    </source>
</reference>
<protein>
    <submittedName>
        <fullName evidence="3">Secondary metabolism regulator laeA</fullName>
    </submittedName>
</protein>
<dbReference type="SUPFAM" id="SSF53335">
    <property type="entry name" value="S-adenosyl-L-methionine-dependent methyltransferases"/>
    <property type="match status" value="1"/>
</dbReference>
<sequence length="355" mass="41352">MYNPSAGRATGYAPDQMELDPPTNAEESDAVEVDDIDSLADSTMDFDDRISSYTKSMTESVKNHKKEYGRRYHAYREGSYNFPNDEGEIKRLDLMHTLISKTIGWRWFLAPVNHKNMHRILDVGTGTGTCMYHNKSWHYGHVKELYVIGNDLSPIQPEWVPQNCKFEIDDVESAWYMDAPFDFIHVRYMACSLRDWPTFVGRVYDNLEPNGWAEFSDMSVLYACDDGTLTEEHALMRWDRLFMQACDILGREHSPGPKLEGWIRQAPFTNVKCHHFKIPLGPWPKDLHMKDLGWCNLIQTLEGLDAFTLKLFRSVLGWTEEAVQELLDEVRQELEKKTYHAYLNYYVVYGQKPSY</sequence>
<dbReference type="GeneID" id="69009603"/>
<gene>
    <name evidence="3" type="ORF">GCG54_00002441</name>
</gene>
<evidence type="ECO:0000313" key="3">
    <source>
        <dbReference type="EMBL" id="KAF3809992.1"/>
    </source>
</evidence>
<dbReference type="PANTHER" id="PTHR43591">
    <property type="entry name" value="METHYLTRANSFERASE"/>
    <property type="match status" value="1"/>
</dbReference>
<dbReference type="Proteomes" id="UP000613401">
    <property type="component" value="Unassembled WGS sequence"/>
</dbReference>
<reference evidence="3" key="2">
    <citation type="submission" date="2020-03" db="EMBL/GenBank/DDBJ databases">
        <authorList>
            <person name="Fu F.-F."/>
            <person name="Chen J."/>
        </authorList>
    </citation>
    <scope>NUCLEOTIDE SEQUENCE</scope>
    <source>
        <strain evidence="3">Lc1</strain>
    </source>
</reference>
<keyword evidence="4" id="KW-1185">Reference proteome</keyword>
<organism evidence="3 4">
    <name type="scientific">Colletotrichum gloeosporioides</name>
    <name type="common">Anthracnose fungus</name>
    <name type="synonym">Glomerella cingulata</name>
    <dbReference type="NCBI Taxonomy" id="474922"/>
    <lineage>
        <taxon>Eukaryota</taxon>
        <taxon>Fungi</taxon>
        <taxon>Dikarya</taxon>
        <taxon>Ascomycota</taxon>
        <taxon>Pezizomycotina</taxon>
        <taxon>Sordariomycetes</taxon>
        <taxon>Hypocreomycetidae</taxon>
        <taxon>Glomerellales</taxon>
        <taxon>Glomerellaceae</taxon>
        <taxon>Colletotrichum</taxon>
        <taxon>Colletotrichum gloeosporioides species complex</taxon>
    </lineage>
</organism>
<comment type="caution">
    <text evidence="3">The sequence shown here is derived from an EMBL/GenBank/DDBJ whole genome shotgun (WGS) entry which is preliminary data.</text>
</comment>
<evidence type="ECO:0000313" key="4">
    <source>
        <dbReference type="Proteomes" id="UP000613401"/>
    </source>
</evidence>
<proteinExistence type="inferred from homology"/>
<dbReference type="CDD" id="cd02440">
    <property type="entry name" value="AdoMet_MTases"/>
    <property type="match status" value="1"/>
</dbReference>
<dbReference type="InterPro" id="IPR029063">
    <property type="entry name" value="SAM-dependent_MTases_sf"/>
</dbReference>
<dbReference type="GO" id="GO:0008168">
    <property type="term" value="F:methyltransferase activity"/>
    <property type="evidence" value="ECO:0007669"/>
    <property type="project" value="TreeGrafter"/>
</dbReference>
<feature type="region of interest" description="Disordered" evidence="2">
    <location>
        <begin position="1"/>
        <end position="30"/>
    </location>
</feature>
<evidence type="ECO:0000256" key="2">
    <source>
        <dbReference type="SAM" id="MobiDB-lite"/>
    </source>
</evidence>
<accession>A0A8H4CU23</accession>
<dbReference type="PANTHER" id="PTHR43591:SF24">
    <property type="entry name" value="2-METHOXY-6-POLYPRENYL-1,4-BENZOQUINOL METHYLASE, MITOCHONDRIAL"/>
    <property type="match status" value="1"/>
</dbReference>